<evidence type="ECO:0000313" key="7">
    <source>
        <dbReference type="EMBL" id="KVK83707.1"/>
    </source>
</evidence>
<dbReference type="Pfam" id="PF02913">
    <property type="entry name" value="FAD-oxidase_C"/>
    <property type="match status" value="1"/>
</dbReference>
<dbReference type="InterPro" id="IPR004113">
    <property type="entry name" value="FAD-bd_oxidored_4_C"/>
</dbReference>
<evidence type="ECO:0000313" key="8">
    <source>
        <dbReference type="Proteomes" id="UP000069001"/>
    </source>
</evidence>
<evidence type="ECO:0000256" key="3">
    <source>
        <dbReference type="ARBA" id="ARBA00022630"/>
    </source>
</evidence>
<dbReference type="EMBL" id="LOYH01000043">
    <property type="protein sequence ID" value="KVK83707.1"/>
    <property type="molecule type" value="Genomic_DNA"/>
</dbReference>
<dbReference type="Proteomes" id="UP000069001">
    <property type="component" value="Unassembled WGS sequence"/>
</dbReference>
<comment type="similarity">
    <text evidence="2">Belongs to the FAD-binding oxidoreductase/transferase type 4 family.</text>
</comment>
<name>A0A103ZPS5_BURCE</name>
<dbReference type="Gene3D" id="3.30.70.2740">
    <property type="match status" value="1"/>
</dbReference>
<dbReference type="Gene3D" id="1.10.45.10">
    <property type="entry name" value="Vanillyl-alcohol Oxidase, Chain A, domain 4"/>
    <property type="match status" value="1"/>
</dbReference>
<dbReference type="Gene3D" id="3.30.43.10">
    <property type="entry name" value="Uridine Diphospho-n-acetylenolpyruvylglucosamine Reductase, domain 2"/>
    <property type="match status" value="1"/>
</dbReference>
<dbReference type="SUPFAM" id="SSF56176">
    <property type="entry name" value="FAD-binding/transporter-associated domain-like"/>
    <property type="match status" value="1"/>
</dbReference>
<accession>A0A103ZPS5</accession>
<dbReference type="PROSITE" id="PS51387">
    <property type="entry name" value="FAD_PCMH"/>
    <property type="match status" value="1"/>
</dbReference>
<evidence type="ECO:0000256" key="1">
    <source>
        <dbReference type="ARBA" id="ARBA00001974"/>
    </source>
</evidence>
<dbReference type="AlphaFoldDB" id="A0A103ZPS5"/>
<dbReference type="InterPro" id="IPR016171">
    <property type="entry name" value="Vanillyl_alc_oxidase_C-sub2"/>
</dbReference>
<sequence length="473" mass="49620">MGRERPAPSTMSDFSSNGDVVAALRDTLGGDCVSTGDAIGARHFTNYGEAPGMRPRVLLRPRSVADVSRALAICTAYRQTVVPQGGMTGLAAGAAPGANDVVLSLERLKGVVEIDADAATVTAWAGTTLQDLQQAVDEAGFALGIDLGARGSCQIGGNVATNAGGNRVIRYGTTREQVLGLEVVLADGTVLSSLNKLLKNNAGYDLRQIFVGSEGTLGIVTRVVLRLHPKLAAPSTALCAVRDTAAALALLRDARASCADLLSFETMWPAFYRYVAEHTPCLRAPLPADGGVKVLIECASGDAAQTAERFETVLAGWLERGLIDDAALAQSVADGQAFWTLREGLAIDGLPGLVNFDVGIPPRETAAFIDACDRALTTRWPGAHVFFFGHLGDSNLHVCVSAPYAKGEGAHDVDAVLYPLVRDAGGSVSAEHGIGRHKRDWLGCSRSDAEIAAMRRLKLAFDPLGLLNPGKVI</sequence>
<dbReference type="GO" id="GO:0016491">
    <property type="term" value="F:oxidoreductase activity"/>
    <property type="evidence" value="ECO:0007669"/>
    <property type="project" value="UniProtKB-KW"/>
</dbReference>
<dbReference type="PANTHER" id="PTHR43716">
    <property type="entry name" value="D-2-HYDROXYGLUTARATE DEHYDROGENASE, MITOCHONDRIAL"/>
    <property type="match status" value="1"/>
</dbReference>
<gene>
    <name evidence="7" type="ORF">WS90_12470</name>
</gene>
<evidence type="ECO:0000256" key="2">
    <source>
        <dbReference type="ARBA" id="ARBA00008000"/>
    </source>
</evidence>
<feature type="domain" description="FAD-binding PCMH-type" evidence="6">
    <location>
        <begin position="50"/>
        <end position="230"/>
    </location>
</feature>
<dbReference type="GO" id="GO:0071949">
    <property type="term" value="F:FAD binding"/>
    <property type="evidence" value="ECO:0007669"/>
    <property type="project" value="InterPro"/>
</dbReference>
<reference evidence="7 8" key="1">
    <citation type="submission" date="2015-11" db="EMBL/GenBank/DDBJ databases">
        <title>Expanding the genomic diversity of Burkholderia species for the development of highly accurate diagnostics.</title>
        <authorList>
            <person name="Sahl J."/>
            <person name="Keim P."/>
            <person name="Wagner D."/>
        </authorList>
    </citation>
    <scope>NUCLEOTIDE SEQUENCE [LARGE SCALE GENOMIC DNA]</scope>
    <source>
        <strain evidence="7 8">MSMB1302</strain>
    </source>
</reference>
<evidence type="ECO:0000259" key="6">
    <source>
        <dbReference type="PROSITE" id="PS51387"/>
    </source>
</evidence>
<dbReference type="InterPro" id="IPR036318">
    <property type="entry name" value="FAD-bd_PCMH-like_sf"/>
</dbReference>
<dbReference type="InterPro" id="IPR006094">
    <property type="entry name" value="Oxid_FAD_bind_N"/>
</dbReference>
<organism evidence="7 8">
    <name type="scientific">Burkholderia cepacia</name>
    <name type="common">Pseudomonas cepacia</name>
    <dbReference type="NCBI Taxonomy" id="292"/>
    <lineage>
        <taxon>Bacteria</taxon>
        <taxon>Pseudomonadati</taxon>
        <taxon>Pseudomonadota</taxon>
        <taxon>Betaproteobacteria</taxon>
        <taxon>Burkholderiales</taxon>
        <taxon>Burkholderiaceae</taxon>
        <taxon>Burkholderia</taxon>
        <taxon>Burkholderia cepacia complex</taxon>
    </lineage>
</organism>
<evidence type="ECO:0000256" key="4">
    <source>
        <dbReference type="ARBA" id="ARBA00022827"/>
    </source>
</evidence>
<keyword evidence="4" id="KW-0274">FAD</keyword>
<dbReference type="Gene3D" id="3.30.70.2190">
    <property type="match status" value="1"/>
</dbReference>
<dbReference type="Pfam" id="PF01565">
    <property type="entry name" value="FAD_binding_4"/>
    <property type="match status" value="1"/>
</dbReference>
<dbReference type="FunFam" id="1.10.45.10:FF:000001">
    <property type="entry name" value="D-lactate dehydrogenase mitochondrial"/>
    <property type="match status" value="1"/>
</dbReference>
<protein>
    <submittedName>
        <fullName evidence="7">FAD-linked oxidase</fullName>
    </submittedName>
</protein>
<evidence type="ECO:0000256" key="5">
    <source>
        <dbReference type="ARBA" id="ARBA00023002"/>
    </source>
</evidence>
<dbReference type="SUPFAM" id="SSF55103">
    <property type="entry name" value="FAD-linked oxidases, C-terminal domain"/>
    <property type="match status" value="1"/>
</dbReference>
<dbReference type="Gene3D" id="3.30.465.10">
    <property type="match status" value="1"/>
</dbReference>
<dbReference type="InterPro" id="IPR016164">
    <property type="entry name" value="FAD-linked_Oxase-like_C"/>
</dbReference>
<dbReference type="GO" id="GO:0022904">
    <property type="term" value="P:respiratory electron transport chain"/>
    <property type="evidence" value="ECO:0007669"/>
    <property type="project" value="TreeGrafter"/>
</dbReference>
<dbReference type="InterPro" id="IPR051264">
    <property type="entry name" value="FAD-oxidored/transferase_4"/>
</dbReference>
<dbReference type="InterPro" id="IPR016169">
    <property type="entry name" value="FAD-bd_PCMH_sub2"/>
</dbReference>
<keyword evidence="5" id="KW-0560">Oxidoreductase</keyword>
<proteinExistence type="inferred from homology"/>
<comment type="caution">
    <text evidence="7">The sequence shown here is derived from an EMBL/GenBank/DDBJ whole genome shotgun (WGS) entry which is preliminary data.</text>
</comment>
<dbReference type="InterPro" id="IPR016167">
    <property type="entry name" value="FAD-bd_PCMH_sub1"/>
</dbReference>
<keyword evidence="3" id="KW-0285">Flavoprotein</keyword>
<comment type="cofactor">
    <cofactor evidence="1">
        <name>FAD</name>
        <dbReference type="ChEBI" id="CHEBI:57692"/>
    </cofactor>
</comment>
<dbReference type="InterPro" id="IPR016166">
    <property type="entry name" value="FAD-bd_PCMH"/>
</dbReference>
<dbReference type="PANTHER" id="PTHR43716:SF1">
    <property type="entry name" value="D-2-HYDROXYGLUTARATE DEHYDROGENASE, MITOCHONDRIAL"/>
    <property type="match status" value="1"/>
</dbReference>